<proteinExistence type="predicted"/>
<reference evidence="2 3" key="1">
    <citation type="journal article" date="2016" name="Nat. Commun.">
        <title>Thousands of microbial genomes shed light on interconnected biogeochemical processes in an aquifer system.</title>
        <authorList>
            <person name="Anantharaman K."/>
            <person name="Brown C.T."/>
            <person name="Hug L.A."/>
            <person name="Sharon I."/>
            <person name="Castelle C.J."/>
            <person name="Probst A.J."/>
            <person name="Thomas B.C."/>
            <person name="Singh A."/>
            <person name="Wilkins M.J."/>
            <person name="Karaoz U."/>
            <person name="Brodie E.L."/>
            <person name="Williams K.H."/>
            <person name="Hubbard S.S."/>
            <person name="Banfield J.F."/>
        </authorList>
    </citation>
    <scope>NUCLEOTIDE SEQUENCE [LARGE SCALE GENOMIC DNA]</scope>
</reference>
<evidence type="ECO:0000256" key="1">
    <source>
        <dbReference type="SAM" id="Phobius"/>
    </source>
</evidence>
<keyword evidence="1" id="KW-0472">Membrane</keyword>
<sequence>MAKNSSNLNFCAKNLINNNKNFMKLTNPKFVAFFATAAIIAPVAALAATLPIDCTGLITFISTTLAKTLAAFIGAIAVIMMLVAAFQFLTAGGDAEKVKTARGTITWAIIGMVVALISFNIPTILGSFLGGSLPTACL</sequence>
<name>A0A1G2LQK5_9BACT</name>
<organism evidence="2 3">
    <name type="scientific">Candidatus Sungbacteria bacterium RIFCSPLOWO2_12_FULL_41_11</name>
    <dbReference type="NCBI Taxonomy" id="1802286"/>
    <lineage>
        <taxon>Bacteria</taxon>
        <taxon>Candidatus Sungiibacteriota</taxon>
    </lineage>
</organism>
<keyword evidence="1" id="KW-1133">Transmembrane helix</keyword>
<dbReference type="InterPro" id="IPR043993">
    <property type="entry name" value="T4SS_pilin"/>
</dbReference>
<feature type="transmembrane region" description="Helical" evidence="1">
    <location>
        <begin position="104"/>
        <end position="125"/>
    </location>
</feature>
<protein>
    <submittedName>
        <fullName evidence="2">Uncharacterized protein</fullName>
    </submittedName>
</protein>
<gene>
    <name evidence="2" type="ORF">A3G49_04580</name>
</gene>
<evidence type="ECO:0000313" key="2">
    <source>
        <dbReference type="EMBL" id="OHA13853.1"/>
    </source>
</evidence>
<dbReference type="EMBL" id="MHQY01000016">
    <property type="protein sequence ID" value="OHA13853.1"/>
    <property type="molecule type" value="Genomic_DNA"/>
</dbReference>
<comment type="caution">
    <text evidence="2">The sequence shown here is derived from an EMBL/GenBank/DDBJ whole genome shotgun (WGS) entry which is preliminary data.</text>
</comment>
<dbReference type="AlphaFoldDB" id="A0A1G2LQK5"/>
<accession>A0A1G2LQK5</accession>
<keyword evidence="1" id="KW-0812">Transmembrane</keyword>
<dbReference type="Pfam" id="PF18895">
    <property type="entry name" value="T4SS_pilin"/>
    <property type="match status" value="1"/>
</dbReference>
<evidence type="ECO:0000313" key="3">
    <source>
        <dbReference type="Proteomes" id="UP000177171"/>
    </source>
</evidence>
<feature type="transmembrane region" description="Helical" evidence="1">
    <location>
        <begin position="71"/>
        <end position="92"/>
    </location>
</feature>
<dbReference type="Proteomes" id="UP000177171">
    <property type="component" value="Unassembled WGS sequence"/>
</dbReference>